<feature type="region of interest" description="Disordered" evidence="1">
    <location>
        <begin position="260"/>
        <end position="287"/>
    </location>
</feature>
<keyword evidence="2" id="KW-0238">DNA-binding</keyword>
<dbReference type="EMBL" id="BAABAT010000017">
    <property type="protein sequence ID" value="GAA4253962.1"/>
    <property type="molecule type" value="Genomic_DNA"/>
</dbReference>
<organism evidence="2 3">
    <name type="scientific">Dactylosporangium darangshiense</name>
    <dbReference type="NCBI Taxonomy" id="579108"/>
    <lineage>
        <taxon>Bacteria</taxon>
        <taxon>Bacillati</taxon>
        <taxon>Actinomycetota</taxon>
        <taxon>Actinomycetes</taxon>
        <taxon>Micromonosporales</taxon>
        <taxon>Micromonosporaceae</taxon>
        <taxon>Dactylosporangium</taxon>
    </lineage>
</organism>
<name>A0ABP8DEL9_9ACTN</name>
<reference evidence="3" key="1">
    <citation type="journal article" date="2019" name="Int. J. Syst. Evol. Microbiol.">
        <title>The Global Catalogue of Microorganisms (GCM) 10K type strain sequencing project: providing services to taxonomists for standard genome sequencing and annotation.</title>
        <authorList>
            <consortium name="The Broad Institute Genomics Platform"/>
            <consortium name="The Broad Institute Genome Sequencing Center for Infectious Disease"/>
            <person name="Wu L."/>
            <person name="Ma J."/>
        </authorList>
    </citation>
    <scope>NUCLEOTIDE SEQUENCE [LARGE SCALE GENOMIC DNA]</scope>
    <source>
        <strain evidence="3">JCM 17441</strain>
    </source>
</reference>
<evidence type="ECO:0000313" key="2">
    <source>
        <dbReference type="EMBL" id="GAA4253962.1"/>
    </source>
</evidence>
<accession>A0ABP8DEL9</accession>
<dbReference type="InterPro" id="IPR009351">
    <property type="entry name" value="AlkZ-like"/>
</dbReference>
<comment type="caution">
    <text evidence="2">The sequence shown here is derived from an EMBL/GenBank/DDBJ whole genome shotgun (WGS) entry which is preliminary data.</text>
</comment>
<dbReference type="PANTHER" id="PTHR38479:SF2">
    <property type="entry name" value="WINGED HELIX DNA-BINDING DOMAIN-CONTAINING PROTEIN"/>
    <property type="match status" value="1"/>
</dbReference>
<proteinExistence type="predicted"/>
<dbReference type="PANTHER" id="PTHR38479">
    <property type="entry name" value="LMO0824 PROTEIN"/>
    <property type="match status" value="1"/>
</dbReference>
<dbReference type="Pfam" id="PF06224">
    <property type="entry name" value="AlkZ-like"/>
    <property type="match status" value="1"/>
</dbReference>
<dbReference type="Proteomes" id="UP001500620">
    <property type="component" value="Unassembled WGS sequence"/>
</dbReference>
<sequence length="384" mass="39550">MRSQLLAGPPAGGVLDAVERVVGIQAQSWSAARLAVRARTSGLLVAADVDRALAGGELARTWLMRGTLHLVAAADLDWLTAIFGPLNRSGGRRRREELGVEDPVAERALAEMPGILAGAGPMDRAELIARLARRGVRIDPTGQAPAHLVAYAAAAGVLCRGPDLAGGRPSVILAEEVRAARAAGGPRRFEGDAALRELARRYVAGYGPLDDDGAADLAAWSGLPIGTARRALELLGASPAPDDSTPVSGDAPVADRRARAPEPLGASPAPDGSTPVSGDAPAADGDLPARLLGPFDTVLLGHRDRDFVVGAEHAKRVNAGGGMVAATLLVGGRVAGLWRRAGRKVALQPFDGPDALPAEARAALEAEVTDLARFLGQPLTAAWE</sequence>
<feature type="compositionally biased region" description="Low complexity" evidence="1">
    <location>
        <begin position="278"/>
        <end position="287"/>
    </location>
</feature>
<evidence type="ECO:0000256" key="1">
    <source>
        <dbReference type="SAM" id="MobiDB-lite"/>
    </source>
</evidence>
<keyword evidence="3" id="KW-1185">Reference proteome</keyword>
<dbReference type="GO" id="GO:0003677">
    <property type="term" value="F:DNA binding"/>
    <property type="evidence" value="ECO:0007669"/>
    <property type="project" value="UniProtKB-KW"/>
</dbReference>
<protein>
    <submittedName>
        <fullName evidence="2">Winged helix DNA-binding domain-containing protein</fullName>
    </submittedName>
</protein>
<evidence type="ECO:0000313" key="3">
    <source>
        <dbReference type="Proteomes" id="UP001500620"/>
    </source>
</evidence>
<gene>
    <name evidence="2" type="ORF">GCM10022255_056790</name>
</gene>